<dbReference type="SUPFAM" id="SSF56112">
    <property type="entry name" value="Protein kinase-like (PK-like)"/>
    <property type="match status" value="1"/>
</dbReference>
<dbReference type="Proteomes" id="UP000664521">
    <property type="component" value="Unassembled WGS sequence"/>
</dbReference>
<evidence type="ECO:0000313" key="4">
    <source>
        <dbReference type="Proteomes" id="UP000664521"/>
    </source>
</evidence>
<sequence>MAPSATQPDNASLDVQDLFHWLRKNQISCTNNSSATPFVPYSKLRDYLIADQRTEKLLRAQFPDRGYHWCSNLAPTIQADFLRVFTILICIGKGSYIESFLQHINLRDRKLPFLSATALSGPANFPEDPNDPQFWNSFFSKQFTFCAHSLTYNENYVQLEDRFVLPITSKEKIDQGGSAILYKIQVHPEYDKLLPPSELATRRNFGGRPSNTYVLKTYNTRDARKYFDAEVDAFRKLATKNPDDRSLILFLGSYRQGDTHNILLEYADGGNLEEYFQQIPSPSLPRDVLMFWGGLFNIFKALKRIHEAERDKGFKGPDILIGWHQDVKPKNILILSGKTTNPYDVEFKLADLGLSHFKRVEKSGKLVTDCDVGGTKDYGAPECHRSGTFLENSRINVDSSVDIWSFGCVCSEAAVWVVHTALGLNNYRTQRQEEIASKDEQLEGCCFHDGENVLQAVTDMHTSLPKEGAIRTADYVTKPVLEILLPSMLETQPRDREKANSLWKKCERILEAADKKIKGGNLQPNPANANTTINRAQTTALVAPQIQSYHPSERPQPSHMGFNPHGTPPSLPQYRSNSSAQMHSQEALRRSSGTRRGRDIQLESPPESPYEELTPLAESGRAFTTSPPRHTIGSPPDRLTSYVTTRRETSPGLGSDGKNNARASRQSLPNQSFGMSSIGGEFPQRLSRNPSARRPQPTVGARLPDLEPGEANFEPLPSPSQGMYTSAAGSSPVILDESNVVNGYEHHKTSSGSSETNQKIPIHDQSSPPLGYTPAAELPVPEQKPSKPFLSFQDAKRIRERREALPDDQQWLLNDLTNRDHVFLIDDSISMKEHWPDVISFFSVFAYFAKKLDDNGLEMSFTVARDPVKFRNTKTAVEHLRAVQHRASPNMDLRLGDLLGKYKEDLKRQDERKHSFWSKAYKPVKPLSLYVLTDGTWPNCNAVRPIEDMILFGRPKEQVGIQFVRFGNRPIGIKRLKYLDSGLRKKHGRDRDIVDTEPFQDGNVLKMFLGAISHHFDDDDDDEDIDITPPP</sequence>
<dbReference type="GO" id="GO:0004674">
    <property type="term" value="F:protein serine/threonine kinase activity"/>
    <property type="evidence" value="ECO:0007669"/>
    <property type="project" value="TreeGrafter"/>
</dbReference>
<dbReference type="PANTHER" id="PTHR24359:SF1">
    <property type="entry name" value="INHIBITOR OF NUCLEAR FACTOR KAPPA-B KINASE EPSILON SUBUNIT HOMOLOG 1-RELATED"/>
    <property type="match status" value="1"/>
</dbReference>
<feature type="compositionally biased region" description="Polar residues" evidence="1">
    <location>
        <begin position="657"/>
        <end position="675"/>
    </location>
</feature>
<feature type="region of interest" description="Disordered" evidence="1">
    <location>
        <begin position="548"/>
        <end position="728"/>
    </location>
</feature>
<comment type="caution">
    <text evidence="3">The sequence shown here is derived from an EMBL/GenBank/DDBJ whole genome shotgun (WGS) entry which is preliminary data.</text>
</comment>
<dbReference type="PROSITE" id="PS50011">
    <property type="entry name" value="PROTEIN_KINASE_DOM"/>
    <property type="match status" value="1"/>
</dbReference>
<dbReference type="PANTHER" id="PTHR24359">
    <property type="entry name" value="SERINE/THREONINE-PROTEIN KINASE SBK1"/>
    <property type="match status" value="1"/>
</dbReference>
<feature type="compositionally biased region" description="Polar residues" evidence="1">
    <location>
        <begin position="573"/>
        <end position="584"/>
    </location>
</feature>
<dbReference type="InterPro" id="IPR011009">
    <property type="entry name" value="Kinase-like_dom_sf"/>
</dbReference>
<evidence type="ECO:0000313" key="3">
    <source>
        <dbReference type="EMBL" id="CAF9929102.1"/>
    </source>
</evidence>
<name>A0A8H3FU21_9LECA</name>
<organism evidence="3 4">
    <name type="scientific">Heterodermia speciosa</name>
    <dbReference type="NCBI Taxonomy" id="116794"/>
    <lineage>
        <taxon>Eukaryota</taxon>
        <taxon>Fungi</taxon>
        <taxon>Dikarya</taxon>
        <taxon>Ascomycota</taxon>
        <taxon>Pezizomycotina</taxon>
        <taxon>Lecanoromycetes</taxon>
        <taxon>OSLEUM clade</taxon>
        <taxon>Lecanoromycetidae</taxon>
        <taxon>Caliciales</taxon>
        <taxon>Physciaceae</taxon>
        <taxon>Heterodermia</taxon>
    </lineage>
</organism>
<reference evidence="3" key="1">
    <citation type="submission" date="2021-03" db="EMBL/GenBank/DDBJ databases">
        <authorList>
            <person name="Tagirdzhanova G."/>
        </authorList>
    </citation>
    <scope>NUCLEOTIDE SEQUENCE</scope>
</reference>
<protein>
    <recommendedName>
        <fullName evidence="2">Protein kinase domain-containing protein</fullName>
    </recommendedName>
</protein>
<dbReference type="GO" id="GO:0005524">
    <property type="term" value="F:ATP binding"/>
    <property type="evidence" value="ECO:0007669"/>
    <property type="project" value="InterPro"/>
</dbReference>
<proteinExistence type="predicted"/>
<accession>A0A8H3FU21</accession>
<feature type="compositionally biased region" description="Polar residues" evidence="1">
    <location>
        <begin position="750"/>
        <end position="768"/>
    </location>
</feature>
<dbReference type="SMART" id="SM00220">
    <property type="entry name" value="S_TKc"/>
    <property type="match status" value="1"/>
</dbReference>
<feature type="domain" description="Protein kinase" evidence="2">
    <location>
        <begin position="167"/>
        <end position="510"/>
    </location>
</feature>
<keyword evidence="4" id="KW-1185">Reference proteome</keyword>
<feature type="region of interest" description="Disordered" evidence="1">
    <location>
        <begin position="744"/>
        <end position="788"/>
    </location>
</feature>
<evidence type="ECO:0000259" key="2">
    <source>
        <dbReference type="PROSITE" id="PS50011"/>
    </source>
</evidence>
<dbReference type="EMBL" id="CAJPDS010000050">
    <property type="protein sequence ID" value="CAF9929102.1"/>
    <property type="molecule type" value="Genomic_DNA"/>
</dbReference>
<dbReference type="AlphaFoldDB" id="A0A8H3FU21"/>
<feature type="compositionally biased region" description="Polar residues" evidence="1">
    <location>
        <begin position="719"/>
        <end position="728"/>
    </location>
</feature>
<dbReference type="Gene3D" id="1.10.510.10">
    <property type="entry name" value="Transferase(Phosphotransferase) domain 1"/>
    <property type="match status" value="1"/>
</dbReference>
<dbReference type="InterPro" id="IPR000719">
    <property type="entry name" value="Prot_kinase_dom"/>
</dbReference>
<gene>
    <name evidence="3" type="ORF">HETSPECPRED_007286</name>
</gene>
<dbReference type="Pfam" id="PF00069">
    <property type="entry name" value="Pkinase"/>
    <property type="match status" value="1"/>
</dbReference>
<dbReference type="OrthoDB" id="5986190at2759"/>
<dbReference type="CDD" id="cd00180">
    <property type="entry name" value="PKc"/>
    <property type="match status" value="1"/>
</dbReference>
<evidence type="ECO:0000256" key="1">
    <source>
        <dbReference type="SAM" id="MobiDB-lite"/>
    </source>
</evidence>